<keyword evidence="4 5" id="KW-0472">Membrane</keyword>
<dbReference type="GeneID" id="110988967"/>
<evidence type="ECO:0000256" key="4">
    <source>
        <dbReference type="ARBA" id="ARBA00023136"/>
    </source>
</evidence>
<reference evidence="8" key="1">
    <citation type="submission" date="2025-08" db="UniProtKB">
        <authorList>
            <consortium name="RefSeq"/>
        </authorList>
    </citation>
    <scope>IDENTIFICATION</scope>
</reference>
<evidence type="ECO:0000313" key="8">
    <source>
        <dbReference type="RefSeq" id="XP_022108686.1"/>
    </source>
</evidence>
<dbReference type="InterPro" id="IPR018000">
    <property type="entry name" value="Neurotransmitter_ion_chnl_CS"/>
</dbReference>
<accession>A0A8B7ZYN4</accession>
<dbReference type="Gene3D" id="1.20.58.390">
    <property type="entry name" value="Neurotransmitter-gated ion-channel transmembrane domain"/>
    <property type="match status" value="1"/>
</dbReference>
<sequence length="395" mass="44795">MAFRGGAVVLLGLCMLYPTTELGTHPTDSEGQASYSEWTDVWGEESYYIKLILQLTTTHHPLVIPPRMPVNVTYGLDLSSIDSVNEKENIMRISVYAEMKWVDPRAQWEPSNFGGIVFMDVPPDKLWYPDIRPHAQILEKEEVSLRVHFDGTIYHYPQMRLAVPCAMHFAYYPFDTQRCTLNVESWKHDASVINLTLPEGPLEIRPTVTKVLPNPEWQVQEFTAARHEDKYPCCNGLYHSLAFSMIVKRQAQEYTVRVLAPSVVTSLLILLCFLIPPHCGERILFVSILLLCILLQLFQLNLTVPIRGPDAPYLADFLCFSVFLAFFAVVESVLSLNLSRGVRGNSNGEEFITQTKTNMGMTRIARFIDIGCFMVFTFIFAVAGGVILNPNTEFK</sequence>
<feature type="chain" id="PRO_5034293623" evidence="5">
    <location>
        <begin position="23"/>
        <end position="395"/>
    </location>
</feature>
<comment type="subcellular location">
    <subcellularLocation>
        <location evidence="1">Membrane</location>
        <topology evidence="1">Multi-pass membrane protein</topology>
    </subcellularLocation>
</comment>
<evidence type="ECO:0000256" key="1">
    <source>
        <dbReference type="ARBA" id="ARBA00004141"/>
    </source>
</evidence>
<evidence type="ECO:0000256" key="2">
    <source>
        <dbReference type="ARBA" id="ARBA00022692"/>
    </source>
</evidence>
<feature type="transmembrane region" description="Helical" evidence="5">
    <location>
        <begin position="283"/>
        <end position="302"/>
    </location>
</feature>
<evidence type="ECO:0000256" key="5">
    <source>
        <dbReference type="RuleBase" id="RU000687"/>
    </source>
</evidence>
<dbReference type="Gene3D" id="2.70.170.10">
    <property type="entry name" value="Neurotransmitter-gated ion-channel ligand-binding domain"/>
    <property type="match status" value="1"/>
</dbReference>
<organism evidence="7 8">
    <name type="scientific">Acanthaster planci</name>
    <name type="common">Crown-of-thorns starfish</name>
    <dbReference type="NCBI Taxonomy" id="133434"/>
    <lineage>
        <taxon>Eukaryota</taxon>
        <taxon>Metazoa</taxon>
        <taxon>Echinodermata</taxon>
        <taxon>Eleutherozoa</taxon>
        <taxon>Asterozoa</taxon>
        <taxon>Asteroidea</taxon>
        <taxon>Valvatacea</taxon>
        <taxon>Valvatida</taxon>
        <taxon>Acanthasteridae</taxon>
        <taxon>Acanthaster</taxon>
    </lineage>
</organism>
<keyword evidence="5" id="KW-0813">Transport</keyword>
<name>A0A8B7ZYN4_ACAPL</name>
<keyword evidence="5" id="KW-0732">Signal</keyword>
<dbReference type="GO" id="GO:0005230">
    <property type="term" value="F:extracellular ligand-gated monoatomic ion channel activity"/>
    <property type="evidence" value="ECO:0007669"/>
    <property type="project" value="InterPro"/>
</dbReference>
<keyword evidence="5" id="KW-0406">Ion transport</keyword>
<dbReference type="Proteomes" id="UP000694845">
    <property type="component" value="Unplaced"/>
</dbReference>
<dbReference type="OMA" id="LEVNIRM"/>
<keyword evidence="3 5" id="KW-1133">Transmembrane helix</keyword>
<feature type="domain" description="Neurotransmitter-gated ion-channel ligand-binding" evidence="6">
    <location>
        <begin position="51"/>
        <end position="250"/>
    </location>
</feature>
<dbReference type="PANTHER" id="PTHR18945">
    <property type="entry name" value="NEUROTRANSMITTER GATED ION CHANNEL"/>
    <property type="match status" value="1"/>
</dbReference>
<dbReference type="OrthoDB" id="410315at2759"/>
<dbReference type="GO" id="GO:0016020">
    <property type="term" value="C:membrane"/>
    <property type="evidence" value="ECO:0007669"/>
    <property type="project" value="UniProtKB-SubCell"/>
</dbReference>
<proteinExistence type="inferred from homology"/>
<dbReference type="SUPFAM" id="SSF90112">
    <property type="entry name" value="Neurotransmitter-gated ion-channel transmembrane pore"/>
    <property type="match status" value="1"/>
</dbReference>
<feature type="signal peptide" evidence="5">
    <location>
        <begin position="1"/>
        <end position="22"/>
    </location>
</feature>
<dbReference type="SUPFAM" id="SSF63712">
    <property type="entry name" value="Nicotinic receptor ligand binding domain-like"/>
    <property type="match status" value="1"/>
</dbReference>
<keyword evidence="2 5" id="KW-0812">Transmembrane</keyword>
<dbReference type="KEGG" id="aplc:110988967"/>
<evidence type="ECO:0000313" key="7">
    <source>
        <dbReference type="Proteomes" id="UP000694845"/>
    </source>
</evidence>
<dbReference type="InterPro" id="IPR038050">
    <property type="entry name" value="Neuro_actylchol_rec"/>
</dbReference>
<dbReference type="FunFam" id="2.70.170.10:FF:000028">
    <property type="entry name" value="AcetylCholine Receptor"/>
    <property type="match status" value="1"/>
</dbReference>
<feature type="transmembrane region" description="Helical" evidence="5">
    <location>
        <begin position="314"/>
        <end position="334"/>
    </location>
</feature>
<dbReference type="Pfam" id="PF02931">
    <property type="entry name" value="Neur_chan_LBD"/>
    <property type="match status" value="1"/>
</dbReference>
<evidence type="ECO:0000256" key="3">
    <source>
        <dbReference type="ARBA" id="ARBA00022989"/>
    </source>
</evidence>
<protein>
    <submittedName>
        <fullName evidence="8">Neuronal acetylcholine receptor subunit alpha-3-like</fullName>
    </submittedName>
</protein>
<dbReference type="InterPro" id="IPR006202">
    <property type="entry name" value="Neur_chan_lig-bd"/>
</dbReference>
<dbReference type="InterPro" id="IPR036719">
    <property type="entry name" value="Neuro-gated_channel_TM_sf"/>
</dbReference>
<feature type="transmembrane region" description="Helical" evidence="5">
    <location>
        <begin position="367"/>
        <end position="388"/>
    </location>
</feature>
<comment type="similarity">
    <text evidence="5">Belongs to the ligand-gated ion channel (TC 1.A.9) family.</text>
</comment>
<gene>
    <name evidence="8" type="primary">LOC110988967</name>
</gene>
<dbReference type="InterPro" id="IPR036734">
    <property type="entry name" value="Neur_chan_lig-bd_sf"/>
</dbReference>
<dbReference type="PROSITE" id="PS00236">
    <property type="entry name" value="NEUROTR_ION_CHANNEL"/>
    <property type="match status" value="1"/>
</dbReference>
<evidence type="ECO:0000259" key="6">
    <source>
        <dbReference type="Pfam" id="PF02931"/>
    </source>
</evidence>
<dbReference type="InterPro" id="IPR006201">
    <property type="entry name" value="Neur_channel"/>
</dbReference>
<dbReference type="PRINTS" id="PR00252">
    <property type="entry name" value="NRIONCHANNEL"/>
</dbReference>
<dbReference type="RefSeq" id="XP_022108686.1">
    <property type="nucleotide sequence ID" value="XM_022252994.1"/>
</dbReference>
<dbReference type="CDD" id="cd18989">
    <property type="entry name" value="LGIC_ECD_cation"/>
    <property type="match status" value="1"/>
</dbReference>
<feature type="transmembrane region" description="Helical" evidence="5">
    <location>
        <begin position="254"/>
        <end position="276"/>
    </location>
</feature>
<dbReference type="AlphaFoldDB" id="A0A8B7ZYN4"/>
<keyword evidence="7" id="KW-1185">Reference proteome</keyword>
<keyword evidence="5" id="KW-0407">Ion channel</keyword>
<dbReference type="GO" id="GO:0004888">
    <property type="term" value="F:transmembrane signaling receptor activity"/>
    <property type="evidence" value="ECO:0007669"/>
    <property type="project" value="InterPro"/>
</dbReference>